<dbReference type="EMBL" id="JAHHHN010000010">
    <property type="protein sequence ID" value="MBW4563049.1"/>
    <property type="molecule type" value="Genomic_DNA"/>
</dbReference>
<protein>
    <recommendedName>
        <fullName evidence="3">Glycine cleavage system H protein</fullName>
    </recommendedName>
</protein>
<evidence type="ECO:0000259" key="5">
    <source>
        <dbReference type="PROSITE" id="PS50968"/>
    </source>
</evidence>
<organism evidence="6 7">
    <name type="scientific">Mojavia pulchra JT2-VF2</name>
    <dbReference type="NCBI Taxonomy" id="287848"/>
    <lineage>
        <taxon>Bacteria</taxon>
        <taxon>Bacillati</taxon>
        <taxon>Cyanobacteriota</taxon>
        <taxon>Cyanophyceae</taxon>
        <taxon>Nostocales</taxon>
        <taxon>Nostocaceae</taxon>
    </lineage>
</organism>
<sequence length="130" mass="14467">MSSFEYPQDLRYLDTHEYVRLEGEIATIGITEFAVDQLGDVVFLELPEIGDALTKGDTFGSIESVKAVEDLNSPVTGTVVERNDELINSPEQVADDPYGEAWFLKVRVNDPDEVHDALSADEYRAQVEGE</sequence>
<dbReference type="GO" id="GO:0009249">
    <property type="term" value="P:protein lipoylation"/>
    <property type="evidence" value="ECO:0007669"/>
    <property type="project" value="TreeGrafter"/>
</dbReference>
<dbReference type="InterPro" id="IPR003016">
    <property type="entry name" value="2-oxoA_DH_lipoyl-BS"/>
</dbReference>
<evidence type="ECO:0000313" key="6">
    <source>
        <dbReference type="EMBL" id="MBW4563049.1"/>
    </source>
</evidence>
<comment type="similarity">
    <text evidence="1 3">Belongs to the GcvH family.</text>
</comment>
<reference evidence="6" key="1">
    <citation type="submission" date="2021-05" db="EMBL/GenBank/DDBJ databases">
        <authorList>
            <person name="Pietrasiak N."/>
            <person name="Ward R."/>
            <person name="Stajich J.E."/>
            <person name="Kurbessoian T."/>
        </authorList>
    </citation>
    <scope>NUCLEOTIDE SEQUENCE</scope>
    <source>
        <strain evidence="6">JT2-VF2</strain>
    </source>
</reference>
<dbReference type="GO" id="GO:0005960">
    <property type="term" value="C:glycine cleavage complex"/>
    <property type="evidence" value="ECO:0007669"/>
    <property type="project" value="InterPro"/>
</dbReference>
<evidence type="ECO:0000256" key="4">
    <source>
        <dbReference type="PIRSR" id="PIRSR617453-50"/>
    </source>
</evidence>
<dbReference type="HAMAP" id="MF_00272">
    <property type="entry name" value="GcvH"/>
    <property type="match status" value="1"/>
</dbReference>
<dbReference type="Pfam" id="PF01597">
    <property type="entry name" value="GCV_H"/>
    <property type="match status" value="1"/>
</dbReference>
<comment type="subunit">
    <text evidence="3">The glycine cleavage system is composed of four proteins: P, T, L and H.</text>
</comment>
<dbReference type="AlphaFoldDB" id="A0A951PYV6"/>
<name>A0A951PYV6_9NOST</name>
<comment type="cofactor">
    <cofactor evidence="3">
        <name>(R)-lipoate</name>
        <dbReference type="ChEBI" id="CHEBI:83088"/>
    </cofactor>
    <text evidence="3">Binds 1 lipoyl cofactor covalently.</text>
</comment>
<proteinExistence type="inferred from homology"/>
<dbReference type="PANTHER" id="PTHR11715">
    <property type="entry name" value="GLYCINE CLEAVAGE SYSTEM H PROTEIN"/>
    <property type="match status" value="1"/>
</dbReference>
<dbReference type="InterPro" id="IPR002930">
    <property type="entry name" value="GCV_H"/>
</dbReference>
<dbReference type="CDD" id="cd06848">
    <property type="entry name" value="GCS_H"/>
    <property type="match status" value="1"/>
</dbReference>
<accession>A0A951PYV6</accession>
<dbReference type="NCBIfam" id="NF002270">
    <property type="entry name" value="PRK01202.1"/>
    <property type="match status" value="1"/>
</dbReference>
<dbReference type="Proteomes" id="UP000715781">
    <property type="component" value="Unassembled WGS sequence"/>
</dbReference>
<dbReference type="InterPro" id="IPR033753">
    <property type="entry name" value="GCV_H/Fam206"/>
</dbReference>
<dbReference type="SUPFAM" id="SSF51230">
    <property type="entry name" value="Single hybrid motif"/>
    <property type="match status" value="1"/>
</dbReference>
<dbReference type="PROSITE" id="PS00189">
    <property type="entry name" value="LIPOYL"/>
    <property type="match status" value="1"/>
</dbReference>
<reference evidence="6" key="2">
    <citation type="journal article" date="2022" name="Microbiol. Resour. Announc.">
        <title>Metagenome Sequencing to Explore Phylogenomics of Terrestrial Cyanobacteria.</title>
        <authorList>
            <person name="Ward R.D."/>
            <person name="Stajich J.E."/>
            <person name="Johansen J.R."/>
            <person name="Huntemann M."/>
            <person name="Clum A."/>
            <person name="Foster B."/>
            <person name="Foster B."/>
            <person name="Roux S."/>
            <person name="Palaniappan K."/>
            <person name="Varghese N."/>
            <person name="Mukherjee S."/>
            <person name="Reddy T.B.K."/>
            <person name="Daum C."/>
            <person name="Copeland A."/>
            <person name="Chen I.A."/>
            <person name="Ivanova N.N."/>
            <person name="Kyrpides N.C."/>
            <person name="Shapiro N."/>
            <person name="Eloe-Fadrosh E.A."/>
            <person name="Pietrasiak N."/>
        </authorList>
    </citation>
    <scope>NUCLEOTIDE SEQUENCE</scope>
    <source>
        <strain evidence="6">JT2-VF2</strain>
    </source>
</reference>
<dbReference type="GO" id="GO:0005829">
    <property type="term" value="C:cytosol"/>
    <property type="evidence" value="ECO:0007669"/>
    <property type="project" value="TreeGrafter"/>
</dbReference>
<evidence type="ECO:0000256" key="1">
    <source>
        <dbReference type="ARBA" id="ARBA00009249"/>
    </source>
</evidence>
<evidence type="ECO:0000256" key="3">
    <source>
        <dbReference type="HAMAP-Rule" id="MF_00272"/>
    </source>
</evidence>
<dbReference type="Gene3D" id="2.40.50.100">
    <property type="match status" value="1"/>
</dbReference>
<evidence type="ECO:0000313" key="7">
    <source>
        <dbReference type="Proteomes" id="UP000715781"/>
    </source>
</evidence>
<feature type="modified residue" description="N6-lipoyllysine" evidence="3 4">
    <location>
        <position position="66"/>
    </location>
</feature>
<evidence type="ECO:0000256" key="2">
    <source>
        <dbReference type="ARBA" id="ARBA00022823"/>
    </source>
</evidence>
<dbReference type="InterPro" id="IPR011053">
    <property type="entry name" value="Single_hybrid_motif"/>
</dbReference>
<dbReference type="NCBIfam" id="TIGR00527">
    <property type="entry name" value="gcvH"/>
    <property type="match status" value="1"/>
</dbReference>
<dbReference type="InterPro" id="IPR017453">
    <property type="entry name" value="GCV_H_sub"/>
</dbReference>
<keyword evidence="2 3" id="KW-0450">Lipoyl</keyword>
<dbReference type="PANTHER" id="PTHR11715:SF3">
    <property type="entry name" value="GLYCINE CLEAVAGE SYSTEM H PROTEIN-RELATED"/>
    <property type="match status" value="1"/>
</dbReference>
<comment type="caution">
    <text evidence="6">The sequence shown here is derived from an EMBL/GenBank/DDBJ whole genome shotgun (WGS) entry which is preliminary data.</text>
</comment>
<dbReference type="InterPro" id="IPR000089">
    <property type="entry name" value="Biotin_lipoyl"/>
</dbReference>
<comment type="function">
    <text evidence="3">The glycine cleavage system catalyzes the degradation of glycine. The H protein shuttles the methylamine group of glycine from the P protein to the T protein.</text>
</comment>
<feature type="domain" description="Lipoyl-binding" evidence="5">
    <location>
        <begin position="25"/>
        <end position="107"/>
    </location>
</feature>
<gene>
    <name evidence="3 6" type="primary">gcvH</name>
    <name evidence="6" type="ORF">KME32_18250</name>
</gene>
<dbReference type="GO" id="GO:0019464">
    <property type="term" value="P:glycine decarboxylation via glycine cleavage system"/>
    <property type="evidence" value="ECO:0007669"/>
    <property type="project" value="UniProtKB-UniRule"/>
</dbReference>
<dbReference type="PROSITE" id="PS50968">
    <property type="entry name" value="BIOTINYL_LIPOYL"/>
    <property type="match status" value="1"/>
</dbReference>